<keyword evidence="10" id="KW-1185">Reference proteome</keyword>
<reference evidence="9" key="1">
    <citation type="journal article" date="2018" name="DNA Res.">
        <title>Multiple hybrid de novo genome assembly of finger millet, an orphan allotetraploid crop.</title>
        <authorList>
            <person name="Hatakeyama M."/>
            <person name="Aluri S."/>
            <person name="Balachadran M.T."/>
            <person name="Sivarajan S.R."/>
            <person name="Patrignani A."/>
            <person name="Gruter S."/>
            <person name="Poveda L."/>
            <person name="Shimizu-Inatsugi R."/>
            <person name="Baeten J."/>
            <person name="Francoijs K.J."/>
            <person name="Nataraja K.N."/>
            <person name="Reddy Y.A.N."/>
            <person name="Phadnis S."/>
            <person name="Ravikumar R.L."/>
            <person name="Schlapbach R."/>
            <person name="Sreeman S.M."/>
            <person name="Shimizu K.K."/>
        </authorList>
    </citation>
    <scope>NUCLEOTIDE SEQUENCE</scope>
</reference>
<feature type="signal peptide" evidence="7">
    <location>
        <begin position="1"/>
        <end position="24"/>
    </location>
</feature>
<feature type="domain" description="GH18" evidence="8">
    <location>
        <begin position="29"/>
        <end position="292"/>
    </location>
</feature>
<evidence type="ECO:0000256" key="4">
    <source>
        <dbReference type="ARBA" id="ARBA00022821"/>
    </source>
</evidence>
<dbReference type="Proteomes" id="UP001054889">
    <property type="component" value="Unassembled WGS sequence"/>
</dbReference>
<dbReference type="SUPFAM" id="SSF51445">
    <property type="entry name" value="(Trans)glycosidases"/>
    <property type="match status" value="1"/>
</dbReference>
<evidence type="ECO:0000256" key="6">
    <source>
        <dbReference type="ARBA" id="ARBA00061481"/>
    </source>
</evidence>
<dbReference type="PROSITE" id="PS51910">
    <property type="entry name" value="GH18_2"/>
    <property type="match status" value="1"/>
</dbReference>
<dbReference type="GO" id="GO:0005975">
    <property type="term" value="P:carbohydrate metabolic process"/>
    <property type="evidence" value="ECO:0007669"/>
    <property type="project" value="InterPro"/>
</dbReference>
<evidence type="ECO:0000313" key="9">
    <source>
        <dbReference type="EMBL" id="GJN24737.1"/>
    </source>
</evidence>
<keyword evidence="3 7" id="KW-0732">Signal</keyword>
<comment type="subcellular location">
    <subcellularLocation>
        <location evidence="1">Secreted</location>
    </subcellularLocation>
</comment>
<protein>
    <recommendedName>
        <fullName evidence="8">GH18 domain-containing protein</fullName>
    </recommendedName>
</protein>
<dbReference type="EMBL" id="BQKI01000077">
    <property type="protein sequence ID" value="GJN24737.1"/>
    <property type="molecule type" value="Genomic_DNA"/>
</dbReference>
<keyword evidence="5" id="KW-1015">Disulfide bond</keyword>
<dbReference type="InterPro" id="IPR045321">
    <property type="entry name" value="Cts1-like"/>
</dbReference>
<dbReference type="FunFam" id="3.20.20.80:FF:000044">
    <property type="entry name" value="Chitinase III C10701-rice"/>
    <property type="match status" value="1"/>
</dbReference>
<dbReference type="GO" id="GO:0050832">
    <property type="term" value="P:defense response to fungus"/>
    <property type="evidence" value="ECO:0007669"/>
    <property type="project" value="UniProtKB-ARBA"/>
</dbReference>
<sequence>MRRAASVLVLVAVVSVFLAGPAAATGKTGQVTVFWGRNKAEGSLREACDTGTYTIVVISFLNVFGHGKYNLDISGHPIPGLGDDIKHCQSNGHLVYLSIGGSGNGYSLPSAKAADDFAEYLWFTYLAGTRPGTHRPFGDAYVDGIDFFIETGSPANYDVLAKRLWNYNKDFRARTPVQLMATPRCKFPDRQVDRALATGLVGRINVRFYGDGYCASYWQLEWEKWTKAYPDSQIYVGLPASESRSWVYVHPKNLFYGVVPVVQKAANYGGIMIWERFADKQSNYSSYAIQWA</sequence>
<evidence type="ECO:0000256" key="7">
    <source>
        <dbReference type="SAM" id="SignalP"/>
    </source>
</evidence>
<keyword evidence="2" id="KW-0964">Secreted</keyword>
<dbReference type="GO" id="GO:0004857">
    <property type="term" value="F:enzyme inhibitor activity"/>
    <property type="evidence" value="ECO:0007669"/>
    <property type="project" value="UniProtKB-ARBA"/>
</dbReference>
<dbReference type="CDD" id="cd02877">
    <property type="entry name" value="GH18_hevamine_XipI_class_III"/>
    <property type="match status" value="1"/>
</dbReference>
<keyword evidence="4" id="KW-0611">Plant defense</keyword>
<feature type="chain" id="PRO_5043752897" description="GH18 domain-containing protein" evidence="7">
    <location>
        <begin position="25"/>
        <end position="292"/>
    </location>
</feature>
<dbReference type="Pfam" id="PF00704">
    <property type="entry name" value="Glyco_hydro_18"/>
    <property type="match status" value="1"/>
</dbReference>
<evidence type="ECO:0000256" key="2">
    <source>
        <dbReference type="ARBA" id="ARBA00022525"/>
    </source>
</evidence>
<comment type="similarity">
    <text evidence="6">Belongs to the glycosyl hydrolase 18 family. Xylanase inhibitor subfamily.</text>
</comment>
<reference evidence="9" key="2">
    <citation type="submission" date="2021-12" db="EMBL/GenBank/DDBJ databases">
        <title>Resequencing data analysis of finger millet.</title>
        <authorList>
            <person name="Hatakeyama M."/>
            <person name="Aluri S."/>
            <person name="Balachadran M.T."/>
            <person name="Sivarajan S.R."/>
            <person name="Poveda L."/>
            <person name="Shimizu-Inatsugi R."/>
            <person name="Schlapbach R."/>
            <person name="Sreeman S.M."/>
            <person name="Shimizu K.K."/>
        </authorList>
    </citation>
    <scope>NUCLEOTIDE SEQUENCE</scope>
</reference>
<dbReference type="GO" id="GO:0004568">
    <property type="term" value="F:chitinase activity"/>
    <property type="evidence" value="ECO:0007669"/>
    <property type="project" value="TreeGrafter"/>
</dbReference>
<dbReference type="InterPro" id="IPR001223">
    <property type="entry name" value="Glyco_hydro18_cat"/>
</dbReference>
<dbReference type="GO" id="GO:0005576">
    <property type="term" value="C:extracellular region"/>
    <property type="evidence" value="ECO:0007669"/>
    <property type="project" value="UniProtKB-SubCell"/>
</dbReference>
<evidence type="ECO:0000256" key="1">
    <source>
        <dbReference type="ARBA" id="ARBA00004613"/>
    </source>
</evidence>
<proteinExistence type="inferred from homology"/>
<evidence type="ECO:0000313" key="10">
    <source>
        <dbReference type="Proteomes" id="UP001054889"/>
    </source>
</evidence>
<dbReference type="PANTHER" id="PTHR45708:SF18">
    <property type="entry name" value="XYLANASE INHIBITOR PROTEIN 1"/>
    <property type="match status" value="1"/>
</dbReference>
<evidence type="ECO:0000256" key="5">
    <source>
        <dbReference type="ARBA" id="ARBA00023157"/>
    </source>
</evidence>
<evidence type="ECO:0000259" key="8">
    <source>
        <dbReference type="PROSITE" id="PS51910"/>
    </source>
</evidence>
<dbReference type="Gene3D" id="3.20.20.80">
    <property type="entry name" value="Glycosidases"/>
    <property type="match status" value="1"/>
</dbReference>
<dbReference type="InterPro" id="IPR017853">
    <property type="entry name" value="GH"/>
</dbReference>
<evidence type="ECO:0000256" key="3">
    <source>
        <dbReference type="ARBA" id="ARBA00022729"/>
    </source>
</evidence>
<name>A0AAV5EPI9_ELECO</name>
<dbReference type="InterPro" id="IPR050542">
    <property type="entry name" value="Glycosyl_Hydrlase18_Chitinase"/>
</dbReference>
<comment type="caution">
    <text evidence="9">The sequence shown here is derived from an EMBL/GenBank/DDBJ whole genome shotgun (WGS) entry which is preliminary data.</text>
</comment>
<dbReference type="AlphaFoldDB" id="A0AAV5EPI9"/>
<dbReference type="PANTHER" id="PTHR45708">
    <property type="entry name" value="ENDOCHITINASE"/>
    <property type="match status" value="1"/>
</dbReference>
<accession>A0AAV5EPI9</accession>
<gene>
    <name evidence="9" type="primary">gb12495</name>
    <name evidence="9" type="ORF">PR202_gb12495</name>
</gene>
<organism evidence="9 10">
    <name type="scientific">Eleusine coracana subsp. coracana</name>
    <dbReference type="NCBI Taxonomy" id="191504"/>
    <lineage>
        <taxon>Eukaryota</taxon>
        <taxon>Viridiplantae</taxon>
        <taxon>Streptophyta</taxon>
        <taxon>Embryophyta</taxon>
        <taxon>Tracheophyta</taxon>
        <taxon>Spermatophyta</taxon>
        <taxon>Magnoliopsida</taxon>
        <taxon>Liliopsida</taxon>
        <taxon>Poales</taxon>
        <taxon>Poaceae</taxon>
        <taxon>PACMAD clade</taxon>
        <taxon>Chloridoideae</taxon>
        <taxon>Cynodonteae</taxon>
        <taxon>Eleusininae</taxon>
        <taxon>Eleusine</taxon>
    </lineage>
</organism>